<accession>A0A0W8FX14</accession>
<dbReference type="InterPro" id="IPR013785">
    <property type="entry name" value="Aldolase_TIM"/>
</dbReference>
<organism evidence="1">
    <name type="scientific">hydrocarbon metagenome</name>
    <dbReference type="NCBI Taxonomy" id="938273"/>
    <lineage>
        <taxon>unclassified sequences</taxon>
        <taxon>metagenomes</taxon>
        <taxon>ecological metagenomes</taxon>
    </lineage>
</organism>
<reference evidence="1" key="1">
    <citation type="journal article" date="2015" name="Proc. Natl. Acad. Sci. U.S.A.">
        <title>Networks of energetic and metabolic interactions define dynamics in microbial communities.</title>
        <authorList>
            <person name="Embree M."/>
            <person name="Liu J.K."/>
            <person name="Al-Bassam M.M."/>
            <person name="Zengler K."/>
        </authorList>
    </citation>
    <scope>NUCLEOTIDE SEQUENCE</scope>
</reference>
<dbReference type="Gene3D" id="3.20.20.70">
    <property type="entry name" value="Aldolase class I"/>
    <property type="match status" value="1"/>
</dbReference>
<evidence type="ECO:0000313" key="1">
    <source>
        <dbReference type="EMBL" id="KUG25386.1"/>
    </source>
</evidence>
<sequence length="99" mass="10107">MIIETALLTDEEKIKACIISKNAKADFVKTSTGFSGGGATVGDIALMKYVVGSTVGVKASGGIRTREDAEAMVAYGADRIGASASVKIVKGESGTKDGY</sequence>
<keyword evidence="1" id="KW-0456">Lyase</keyword>
<dbReference type="GO" id="GO:0004139">
    <property type="term" value="F:deoxyribose-phosphate aldolase activity"/>
    <property type="evidence" value="ECO:0007669"/>
    <property type="project" value="UniProtKB-EC"/>
</dbReference>
<dbReference type="PANTHER" id="PTHR10889">
    <property type="entry name" value="DEOXYRIBOSE-PHOSPHATE ALDOLASE"/>
    <property type="match status" value="1"/>
</dbReference>
<proteinExistence type="predicted"/>
<dbReference type="SUPFAM" id="SSF51569">
    <property type="entry name" value="Aldolase"/>
    <property type="match status" value="1"/>
</dbReference>
<dbReference type="PANTHER" id="PTHR10889:SF1">
    <property type="entry name" value="DEOXYRIBOSE-PHOSPHATE ALDOLASE"/>
    <property type="match status" value="1"/>
</dbReference>
<dbReference type="AlphaFoldDB" id="A0A0W8FX14"/>
<dbReference type="EC" id="4.1.2.4" evidence="1"/>
<dbReference type="InterPro" id="IPR011343">
    <property type="entry name" value="DeoC"/>
</dbReference>
<comment type="caution">
    <text evidence="1">The sequence shown here is derived from an EMBL/GenBank/DDBJ whole genome shotgun (WGS) entry which is preliminary data.</text>
</comment>
<dbReference type="GO" id="GO:0005737">
    <property type="term" value="C:cytoplasm"/>
    <property type="evidence" value="ECO:0007669"/>
    <property type="project" value="InterPro"/>
</dbReference>
<dbReference type="GO" id="GO:0009264">
    <property type="term" value="P:deoxyribonucleotide catabolic process"/>
    <property type="evidence" value="ECO:0007669"/>
    <property type="project" value="InterPro"/>
</dbReference>
<gene>
    <name evidence="1" type="ORF">ASZ90_004796</name>
</gene>
<dbReference type="NCBIfam" id="TIGR00126">
    <property type="entry name" value="deoC"/>
    <property type="match status" value="1"/>
</dbReference>
<dbReference type="GO" id="GO:0016052">
    <property type="term" value="P:carbohydrate catabolic process"/>
    <property type="evidence" value="ECO:0007669"/>
    <property type="project" value="TreeGrafter"/>
</dbReference>
<dbReference type="EMBL" id="LNQE01000699">
    <property type="protein sequence ID" value="KUG25386.1"/>
    <property type="molecule type" value="Genomic_DNA"/>
</dbReference>
<name>A0A0W8FX14_9ZZZZ</name>
<protein>
    <submittedName>
        <fullName evidence="1">Deoxyribose-phosphate aldolase</fullName>
        <ecNumber evidence="1">4.1.2.4</ecNumber>
    </submittedName>
</protein>